<protein>
    <submittedName>
        <fullName evidence="1">Uncharacterized protein</fullName>
    </submittedName>
</protein>
<evidence type="ECO:0000313" key="2">
    <source>
        <dbReference type="Proteomes" id="UP000051574"/>
    </source>
</evidence>
<keyword evidence="2" id="KW-1185">Reference proteome</keyword>
<sequence>NTFIIMNIYEICVIYFTFLLIIDVQAQGSSKDQTPIKNSQLSSLVCPSRSKPVPFLALPCGSNNDCRIMGAGSTSICCRTRCVEGEPLTRQNEIVDSSAKQVSTSKLEKLIAQTEWVCPNKVSQIPFIALPCSSRECEILGIGFVCCRNRCVQGVPAPVKIEMPHEPILFGLVERICPVDPIPELSEIRECKSDLDCDPRICCPDKPNAAGQVKFYCRTAAANLDKLPAPRMIVEPLKTAVSYMQCTPPPPANIDLFPKPCESSFDCFPNLCCQENGRRYCRPPKRSVLALLAELTQRLGTS</sequence>
<dbReference type="Proteomes" id="UP000051574">
    <property type="component" value="Unassembled WGS sequence"/>
</dbReference>
<dbReference type="EMBL" id="LJIG01009501">
    <property type="protein sequence ID" value="KRT82954.1"/>
    <property type="molecule type" value="Genomic_DNA"/>
</dbReference>
<reference evidence="1 2" key="1">
    <citation type="submission" date="2015-09" db="EMBL/GenBank/DDBJ databases">
        <title>Draft genome of the scarab beetle Oryctes borbonicus.</title>
        <authorList>
            <person name="Meyer J.M."/>
            <person name="Markov G.V."/>
            <person name="Baskaran P."/>
            <person name="Herrmann M."/>
            <person name="Sommer R.J."/>
            <person name="Roedelsperger C."/>
        </authorList>
    </citation>
    <scope>NUCLEOTIDE SEQUENCE [LARGE SCALE GENOMIC DNA]</scope>
    <source>
        <strain evidence="1">OB123</strain>
        <tissue evidence="1">Whole animal</tissue>
    </source>
</reference>
<dbReference type="OrthoDB" id="8182951at2759"/>
<dbReference type="AlphaFoldDB" id="A0A0T6B6G5"/>
<accession>A0A0T6B6G5</accession>
<feature type="non-terminal residue" evidence="1">
    <location>
        <position position="302"/>
    </location>
</feature>
<evidence type="ECO:0000313" key="1">
    <source>
        <dbReference type="EMBL" id="KRT82954.1"/>
    </source>
</evidence>
<feature type="non-terminal residue" evidence="1">
    <location>
        <position position="1"/>
    </location>
</feature>
<name>A0A0T6B6G5_9SCAR</name>
<organism evidence="1 2">
    <name type="scientific">Oryctes borbonicus</name>
    <dbReference type="NCBI Taxonomy" id="1629725"/>
    <lineage>
        <taxon>Eukaryota</taxon>
        <taxon>Metazoa</taxon>
        <taxon>Ecdysozoa</taxon>
        <taxon>Arthropoda</taxon>
        <taxon>Hexapoda</taxon>
        <taxon>Insecta</taxon>
        <taxon>Pterygota</taxon>
        <taxon>Neoptera</taxon>
        <taxon>Endopterygota</taxon>
        <taxon>Coleoptera</taxon>
        <taxon>Polyphaga</taxon>
        <taxon>Scarabaeiformia</taxon>
        <taxon>Scarabaeidae</taxon>
        <taxon>Dynastinae</taxon>
        <taxon>Oryctes</taxon>
    </lineage>
</organism>
<comment type="caution">
    <text evidence="1">The sequence shown here is derived from an EMBL/GenBank/DDBJ whole genome shotgun (WGS) entry which is preliminary data.</text>
</comment>
<gene>
    <name evidence="1" type="ORF">AMK59_3557</name>
</gene>
<proteinExistence type="predicted"/>